<evidence type="ECO:0000313" key="4">
    <source>
        <dbReference type="Proteomes" id="UP000285109"/>
    </source>
</evidence>
<proteinExistence type="predicted"/>
<gene>
    <name evidence="2" type="ORF">DWZ34_17400</name>
    <name evidence="1" type="ORF">DXB87_09160</name>
</gene>
<dbReference type="EMBL" id="QSTW01000011">
    <property type="protein sequence ID" value="RGM90882.1"/>
    <property type="molecule type" value="Genomic_DNA"/>
</dbReference>
<evidence type="ECO:0000313" key="1">
    <source>
        <dbReference type="EMBL" id="RGM90882.1"/>
    </source>
</evidence>
<reference evidence="3 4" key="1">
    <citation type="submission" date="2018-08" db="EMBL/GenBank/DDBJ databases">
        <title>A genome reference for cultivated species of the human gut microbiota.</title>
        <authorList>
            <person name="Zou Y."/>
            <person name="Xue W."/>
            <person name="Luo G."/>
        </authorList>
    </citation>
    <scope>NUCLEOTIDE SEQUENCE [LARGE SCALE GENOMIC DNA]</scope>
    <source>
        <strain evidence="2 4">AF31-28B-AC</strain>
        <strain evidence="1 3">OM06-2</strain>
    </source>
</reference>
<name>A0A3E4Z7R1_9BACT</name>
<evidence type="ECO:0000313" key="2">
    <source>
        <dbReference type="EMBL" id="RHM91174.1"/>
    </source>
</evidence>
<dbReference type="Proteomes" id="UP000260814">
    <property type="component" value="Unassembled WGS sequence"/>
</dbReference>
<protein>
    <submittedName>
        <fullName evidence="1">Uncharacterized protein</fullName>
    </submittedName>
</protein>
<organism evidence="1 3">
    <name type="scientific">Phocaeicola plebeius</name>
    <dbReference type="NCBI Taxonomy" id="310297"/>
    <lineage>
        <taxon>Bacteria</taxon>
        <taxon>Pseudomonadati</taxon>
        <taxon>Bacteroidota</taxon>
        <taxon>Bacteroidia</taxon>
        <taxon>Bacteroidales</taxon>
        <taxon>Bacteroidaceae</taxon>
        <taxon>Phocaeicola</taxon>
    </lineage>
</organism>
<dbReference type="EMBL" id="QRQK01000062">
    <property type="protein sequence ID" value="RHM91174.1"/>
    <property type="molecule type" value="Genomic_DNA"/>
</dbReference>
<dbReference type="Proteomes" id="UP000285109">
    <property type="component" value="Unassembled WGS sequence"/>
</dbReference>
<sequence length="68" mass="7621">MFGSQSLFMAIFSFRSITNIYHKEETSEHSVFLFSMVCSKAFFGDACLDVLPKVDGAVSPESFPAFNR</sequence>
<comment type="caution">
    <text evidence="1">The sequence shown here is derived from an EMBL/GenBank/DDBJ whole genome shotgun (WGS) entry which is preliminary data.</text>
</comment>
<dbReference type="AlphaFoldDB" id="A0A3E4Z7R1"/>
<accession>A0A3E4Z7R1</accession>
<evidence type="ECO:0000313" key="3">
    <source>
        <dbReference type="Proteomes" id="UP000260814"/>
    </source>
</evidence>